<protein>
    <recommendedName>
        <fullName evidence="3">DUF2911 domain-containing protein</fullName>
    </recommendedName>
</protein>
<dbReference type="RefSeq" id="WP_167965350.1">
    <property type="nucleotide sequence ID" value="NZ_JAATJJ010000002.1"/>
</dbReference>
<dbReference type="Pfam" id="PF11138">
    <property type="entry name" value="DUF2911"/>
    <property type="match status" value="1"/>
</dbReference>
<keyword evidence="2" id="KW-1185">Reference proteome</keyword>
<name>A0A846R0C0_9FLAO</name>
<reference evidence="1 2" key="1">
    <citation type="submission" date="2020-03" db="EMBL/GenBank/DDBJ databases">
        <title>Genomic Encyclopedia of Type Strains, Phase IV (KMG-IV): sequencing the most valuable type-strain genomes for metagenomic binning, comparative biology and taxonomic classification.</title>
        <authorList>
            <person name="Goeker M."/>
        </authorList>
    </citation>
    <scope>NUCLEOTIDE SEQUENCE [LARGE SCALE GENOMIC DNA]</scope>
    <source>
        <strain evidence="1 2">DSM 29762</strain>
    </source>
</reference>
<dbReference type="InterPro" id="IPR021314">
    <property type="entry name" value="DUF2911"/>
</dbReference>
<sequence>MKYLKWTLIVLAVLILLVVFVGMPYAQKQTKVHSPETTSVYAKKGIDLAVKYSSPHKKGRVIFGELVPYDVVWRTGANEPTTFTTKTNIKIIDKDLPAGTYSLWTRPKKDSWDIMFNSEVPDWGVTIMSGGKKTTRNPETDVVQIEVPVETLQESVESFTIRFDEYEELYLILSWDKTKVSIPINK</sequence>
<accession>A0A846R0C0</accession>
<evidence type="ECO:0000313" key="1">
    <source>
        <dbReference type="EMBL" id="NJB72392.1"/>
    </source>
</evidence>
<evidence type="ECO:0008006" key="3">
    <source>
        <dbReference type="Google" id="ProtNLM"/>
    </source>
</evidence>
<evidence type="ECO:0000313" key="2">
    <source>
        <dbReference type="Proteomes" id="UP000590442"/>
    </source>
</evidence>
<dbReference type="AlphaFoldDB" id="A0A846R0C0"/>
<dbReference type="EMBL" id="JAATJJ010000002">
    <property type="protein sequence ID" value="NJB72392.1"/>
    <property type="molecule type" value="Genomic_DNA"/>
</dbReference>
<gene>
    <name evidence="1" type="ORF">GGR42_002883</name>
</gene>
<dbReference type="Proteomes" id="UP000590442">
    <property type="component" value="Unassembled WGS sequence"/>
</dbReference>
<organism evidence="1 2">
    <name type="scientific">Saonia flava</name>
    <dbReference type="NCBI Taxonomy" id="523696"/>
    <lineage>
        <taxon>Bacteria</taxon>
        <taxon>Pseudomonadati</taxon>
        <taxon>Bacteroidota</taxon>
        <taxon>Flavobacteriia</taxon>
        <taxon>Flavobacteriales</taxon>
        <taxon>Flavobacteriaceae</taxon>
        <taxon>Saonia</taxon>
    </lineage>
</organism>
<proteinExistence type="predicted"/>
<comment type="caution">
    <text evidence="1">The sequence shown here is derived from an EMBL/GenBank/DDBJ whole genome shotgun (WGS) entry which is preliminary data.</text>
</comment>